<keyword evidence="3" id="KW-0804">Transcription</keyword>
<keyword evidence="2" id="KW-0238">DNA-binding</keyword>
<dbReference type="InterPro" id="IPR011991">
    <property type="entry name" value="ArsR-like_HTH"/>
</dbReference>
<evidence type="ECO:0000259" key="4">
    <source>
        <dbReference type="PROSITE" id="PS50956"/>
    </source>
</evidence>
<dbReference type="GO" id="GO:0005829">
    <property type="term" value="C:cytosol"/>
    <property type="evidence" value="ECO:0007669"/>
    <property type="project" value="TreeGrafter"/>
</dbReference>
<feature type="domain" description="HTH asnC-type" evidence="4">
    <location>
        <begin position="23"/>
        <end position="81"/>
    </location>
</feature>
<evidence type="ECO:0000256" key="3">
    <source>
        <dbReference type="ARBA" id="ARBA00023163"/>
    </source>
</evidence>
<dbReference type="InterPro" id="IPR019887">
    <property type="entry name" value="Tscrpt_reg_AsnC/Lrp_C"/>
</dbReference>
<evidence type="ECO:0000256" key="1">
    <source>
        <dbReference type="ARBA" id="ARBA00023015"/>
    </source>
</evidence>
<dbReference type="Proteomes" id="UP000244649">
    <property type="component" value="Unassembled WGS sequence"/>
</dbReference>
<dbReference type="InterPro" id="IPR036388">
    <property type="entry name" value="WH-like_DNA-bd_sf"/>
</dbReference>
<evidence type="ECO:0000313" key="6">
    <source>
        <dbReference type="Proteomes" id="UP000244649"/>
    </source>
</evidence>
<dbReference type="Gene3D" id="3.30.70.920">
    <property type="match status" value="1"/>
</dbReference>
<dbReference type="InterPro" id="IPR019888">
    <property type="entry name" value="Tscrpt_reg_AsnC-like"/>
</dbReference>
<reference evidence="5 6" key="1">
    <citation type="submission" date="2018-04" db="EMBL/GenBank/DDBJ databases">
        <authorList>
            <person name="Go L.Y."/>
            <person name="Mitchell J.A."/>
        </authorList>
    </citation>
    <scope>NUCLEOTIDE SEQUENCE [LARGE SCALE GENOMIC DNA]</scope>
    <source>
        <strain evidence="5 6">TPD7010</strain>
    </source>
</reference>
<dbReference type="PANTHER" id="PTHR30154:SF54">
    <property type="entry name" value="POSSIBLE TRANSCRIPTIONAL REGULATORY PROTEIN (PROBABLY LRP_ASNC-FAMILY)"/>
    <property type="match status" value="1"/>
</dbReference>
<dbReference type="GO" id="GO:0043565">
    <property type="term" value="F:sequence-specific DNA binding"/>
    <property type="evidence" value="ECO:0007669"/>
    <property type="project" value="InterPro"/>
</dbReference>
<dbReference type="PRINTS" id="PR00033">
    <property type="entry name" value="HTHASNC"/>
</dbReference>
<evidence type="ECO:0000256" key="2">
    <source>
        <dbReference type="ARBA" id="ARBA00023125"/>
    </source>
</evidence>
<sequence length="171" mass="18524">MPRPPPPAPGEGSTVNDDDLHPLDARIIELLSADARMTNAALAEALGVAASTAHARVRALLERGLITGFHAAVDQSRLGRGLQAIVGVTLRPGQRQESIRAFAHEIRRHPDVIQLFFLGGADDFLVHIAVDDSSAVRRFVVDHLSARHSVASTRTSIIFEYHRNALAADFD</sequence>
<dbReference type="AlphaFoldDB" id="A0A2T7W9U2"/>
<evidence type="ECO:0000313" key="5">
    <source>
        <dbReference type="EMBL" id="PVE68114.1"/>
    </source>
</evidence>
<organism evidence="5 6">
    <name type="scientific">Microbacterium testaceum</name>
    <name type="common">Aureobacterium testaceum</name>
    <name type="synonym">Brevibacterium testaceum</name>
    <dbReference type="NCBI Taxonomy" id="2033"/>
    <lineage>
        <taxon>Bacteria</taxon>
        <taxon>Bacillati</taxon>
        <taxon>Actinomycetota</taxon>
        <taxon>Actinomycetes</taxon>
        <taxon>Micrococcales</taxon>
        <taxon>Microbacteriaceae</taxon>
        <taxon>Microbacterium</taxon>
    </lineage>
</organism>
<dbReference type="Pfam" id="PF01037">
    <property type="entry name" value="AsnC_trans_reg"/>
    <property type="match status" value="1"/>
</dbReference>
<comment type="caution">
    <text evidence="5">The sequence shown here is derived from an EMBL/GenBank/DDBJ whole genome shotgun (WGS) entry which is preliminary data.</text>
</comment>
<dbReference type="EMBL" id="QDFT01000031">
    <property type="protein sequence ID" value="PVE68114.1"/>
    <property type="molecule type" value="Genomic_DNA"/>
</dbReference>
<dbReference type="Pfam" id="PF13412">
    <property type="entry name" value="HTH_24"/>
    <property type="match status" value="1"/>
</dbReference>
<dbReference type="SUPFAM" id="SSF46785">
    <property type="entry name" value="Winged helix' DNA-binding domain"/>
    <property type="match status" value="1"/>
</dbReference>
<protein>
    <submittedName>
        <fullName evidence="5">AsnC family transcriptional regulator</fullName>
    </submittedName>
</protein>
<dbReference type="InterPro" id="IPR011008">
    <property type="entry name" value="Dimeric_a/b-barrel"/>
</dbReference>
<dbReference type="InterPro" id="IPR000485">
    <property type="entry name" value="AsnC-type_HTH_dom"/>
</dbReference>
<dbReference type="PANTHER" id="PTHR30154">
    <property type="entry name" value="LEUCINE-RESPONSIVE REGULATORY PROTEIN"/>
    <property type="match status" value="1"/>
</dbReference>
<dbReference type="GO" id="GO:0043200">
    <property type="term" value="P:response to amino acid"/>
    <property type="evidence" value="ECO:0007669"/>
    <property type="project" value="TreeGrafter"/>
</dbReference>
<dbReference type="CDD" id="cd00090">
    <property type="entry name" value="HTH_ARSR"/>
    <property type="match status" value="1"/>
</dbReference>
<name>A0A2T7W9U2_MICTE</name>
<proteinExistence type="predicted"/>
<dbReference type="PROSITE" id="PS50956">
    <property type="entry name" value="HTH_ASNC_2"/>
    <property type="match status" value="1"/>
</dbReference>
<keyword evidence="1" id="KW-0805">Transcription regulation</keyword>
<accession>A0A2T7W9U2</accession>
<gene>
    <name evidence="5" type="ORF">DC432_11920</name>
</gene>
<dbReference type="Gene3D" id="1.10.10.10">
    <property type="entry name" value="Winged helix-like DNA-binding domain superfamily/Winged helix DNA-binding domain"/>
    <property type="match status" value="1"/>
</dbReference>
<dbReference type="InterPro" id="IPR036390">
    <property type="entry name" value="WH_DNA-bd_sf"/>
</dbReference>
<dbReference type="SUPFAM" id="SSF54909">
    <property type="entry name" value="Dimeric alpha+beta barrel"/>
    <property type="match status" value="1"/>
</dbReference>
<dbReference type="SMART" id="SM00344">
    <property type="entry name" value="HTH_ASNC"/>
    <property type="match status" value="1"/>
</dbReference>